<proteinExistence type="inferred from homology"/>
<dbReference type="OrthoDB" id="9805821at2"/>
<evidence type="ECO:0000256" key="4">
    <source>
        <dbReference type="ARBA" id="ARBA00022801"/>
    </source>
</evidence>
<dbReference type="Gene3D" id="3.20.20.300">
    <property type="entry name" value="Glycoside hydrolase, family 3, N-terminal domain"/>
    <property type="match status" value="1"/>
</dbReference>
<comment type="catalytic activity">
    <reaction evidence="1">
        <text>Hydrolysis of terminal non-reducing N-acetyl-D-hexosamine residues in N-acetyl-beta-D-hexosaminides.</text>
        <dbReference type="EC" id="3.2.1.52"/>
    </reaction>
</comment>
<dbReference type="eggNOG" id="COG1472">
    <property type="taxonomic scope" value="Bacteria"/>
</dbReference>
<sequence>MALARTLAVLAAASALVAGCHGGTKPGPSTTTTPSSSAPTSAPAAATGPRVCADPPAVPAAIPNLRDKLAQLLMVGVKNADDARAVVTDFHVGGIIIDSDTDLTMLPGPLSDIAHAATPLPLAVGVDEEGGRVSRLRTLLGGRGPTAKEMGQTMTPTQVHDLVAERGRKMKDLGITVDFAPVVDVTDAPDDTVIGDRSFGPDPVKVTAWAGAYAQGLRDAGVLPVLKHFPGHGHGSGDSHTGGVTTPPLSELVGNDLVPYRTLLQTAPVAVMIGHMQVPGLTGTDPASLSPQAVELLRTGTGYGGPAFDGAVFSDDLSSMAAISDRFGVPEAVLKTLQAGTDIALWITTKEVPAVLDRLEQAVNAGELPVQRVDESLVRVAAMKRVNATCGR</sequence>
<evidence type="ECO:0000256" key="7">
    <source>
        <dbReference type="SAM" id="SignalP"/>
    </source>
</evidence>
<dbReference type="InterPro" id="IPR017853">
    <property type="entry name" value="GH"/>
</dbReference>
<dbReference type="PANTHER" id="PTHR30480">
    <property type="entry name" value="BETA-HEXOSAMINIDASE-RELATED"/>
    <property type="match status" value="1"/>
</dbReference>
<comment type="similarity">
    <text evidence="2">Belongs to the glycosyl hydrolase 3 family.</text>
</comment>
<dbReference type="Proteomes" id="UP000093795">
    <property type="component" value="Unassembled WGS sequence"/>
</dbReference>
<dbReference type="PANTHER" id="PTHR30480:SF13">
    <property type="entry name" value="BETA-HEXOSAMINIDASE"/>
    <property type="match status" value="1"/>
</dbReference>
<keyword evidence="7" id="KW-0732">Signal</keyword>
<dbReference type="GO" id="GO:0004563">
    <property type="term" value="F:beta-N-acetylhexosaminidase activity"/>
    <property type="evidence" value="ECO:0007669"/>
    <property type="project" value="UniProtKB-EC"/>
</dbReference>
<dbReference type="STRING" id="1790.A5645_02005"/>
<dbReference type="AlphaFoldDB" id="A0A1A3CUJ3"/>
<evidence type="ECO:0000256" key="3">
    <source>
        <dbReference type="ARBA" id="ARBA00012663"/>
    </source>
</evidence>
<evidence type="ECO:0000256" key="1">
    <source>
        <dbReference type="ARBA" id="ARBA00001231"/>
    </source>
</evidence>
<feature type="signal peptide" evidence="7">
    <location>
        <begin position="1"/>
        <end position="18"/>
    </location>
</feature>
<keyword evidence="5" id="KW-0326">Glycosidase</keyword>
<dbReference type="PROSITE" id="PS51257">
    <property type="entry name" value="PROKAR_LIPOPROTEIN"/>
    <property type="match status" value="1"/>
</dbReference>
<feature type="region of interest" description="Disordered" evidence="6">
    <location>
        <begin position="23"/>
        <end position="49"/>
    </location>
</feature>
<dbReference type="GO" id="GO:0005975">
    <property type="term" value="P:carbohydrate metabolic process"/>
    <property type="evidence" value="ECO:0007669"/>
    <property type="project" value="InterPro"/>
</dbReference>
<dbReference type="SUPFAM" id="SSF51445">
    <property type="entry name" value="(Trans)glycosidases"/>
    <property type="match status" value="1"/>
</dbReference>
<feature type="domain" description="Glycoside hydrolase family 3 N-terminal" evidence="8">
    <location>
        <begin position="65"/>
        <end position="381"/>
    </location>
</feature>
<evidence type="ECO:0000313" key="10">
    <source>
        <dbReference type="Proteomes" id="UP000093795"/>
    </source>
</evidence>
<evidence type="ECO:0000313" key="9">
    <source>
        <dbReference type="EMBL" id="OBI90483.1"/>
    </source>
</evidence>
<feature type="chain" id="PRO_5039661916" description="beta-N-acetylhexosaminidase" evidence="7">
    <location>
        <begin position="19"/>
        <end position="392"/>
    </location>
</feature>
<keyword evidence="4" id="KW-0378">Hydrolase</keyword>
<evidence type="ECO:0000256" key="5">
    <source>
        <dbReference type="ARBA" id="ARBA00023295"/>
    </source>
</evidence>
<dbReference type="RefSeq" id="WP_065119254.1">
    <property type="nucleotide sequence ID" value="NZ_LZKQ01000037.1"/>
</dbReference>
<dbReference type="InterPro" id="IPR001764">
    <property type="entry name" value="Glyco_hydro_3_N"/>
</dbReference>
<evidence type="ECO:0000256" key="6">
    <source>
        <dbReference type="SAM" id="MobiDB-lite"/>
    </source>
</evidence>
<evidence type="ECO:0000259" key="8">
    <source>
        <dbReference type="Pfam" id="PF00933"/>
    </source>
</evidence>
<dbReference type="EMBL" id="LZKQ01000037">
    <property type="protein sequence ID" value="OBI90483.1"/>
    <property type="molecule type" value="Genomic_DNA"/>
</dbReference>
<feature type="compositionally biased region" description="Low complexity" evidence="6">
    <location>
        <begin position="26"/>
        <end position="49"/>
    </location>
</feature>
<dbReference type="InterPro" id="IPR036962">
    <property type="entry name" value="Glyco_hydro_3_N_sf"/>
</dbReference>
<dbReference type="Pfam" id="PF00933">
    <property type="entry name" value="Glyco_hydro_3"/>
    <property type="match status" value="1"/>
</dbReference>
<dbReference type="InterPro" id="IPR050226">
    <property type="entry name" value="NagZ_Beta-hexosaminidase"/>
</dbReference>
<gene>
    <name evidence="9" type="ORF">A9X01_11555</name>
</gene>
<accession>A0A1A3CUJ3</accession>
<evidence type="ECO:0000256" key="2">
    <source>
        <dbReference type="ARBA" id="ARBA00005336"/>
    </source>
</evidence>
<comment type="caution">
    <text evidence="9">The sequence shown here is derived from an EMBL/GenBank/DDBJ whole genome shotgun (WGS) entry which is preliminary data.</text>
</comment>
<dbReference type="GO" id="GO:0009254">
    <property type="term" value="P:peptidoglycan turnover"/>
    <property type="evidence" value="ECO:0007669"/>
    <property type="project" value="TreeGrafter"/>
</dbReference>
<name>A0A1A3CUJ3_MYCAS</name>
<reference evidence="9 10" key="1">
    <citation type="submission" date="2016-06" db="EMBL/GenBank/DDBJ databases">
        <authorList>
            <person name="Kjaerup R.B."/>
            <person name="Dalgaard T.S."/>
            <person name="Juul-Madsen H.R."/>
        </authorList>
    </citation>
    <scope>NUCLEOTIDE SEQUENCE [LARGE SCALE GENOMIC DNA]</scope>
    <source>
        <strain evidence="9 10">1081914.2</strain>
    </source>
</reference>
<protein>
    <recommendedName>
        <fullName evidence="3">beta-N-acetylhexosaminidase</fullName>
        <ecNumber evidence="3">3.2.1.52</ecNumber>
    </recommendedName>
</protein>
<organism evidence="9 10">
    <name type="scientific">Mycobacterium asiaticum</name>
    <dbReference type="NCBI Taxonomy" id="1790"/>
    <lineage>
        <taxon>Bacteria</taxon>
        <taxon>Bacillati</taxon>
        <taxon>Actinomycetota</taxon>
        <taxon>Actinomycetes</taxon>
        <taxon>Mycobacteriales</taxon>
        <taxon>Mycobacteriaceae</taxon>
        <taxon>Mycobacterium</taxon>
    </lineage>
</organism>
<dbReference type="EC" id="3.2.1.52" evidence="3"/>